<evidence type="ECO:0000313" key="2">
    <source>
        <dbReference type="EnsemblMetazoa" id="ADAC006759-PA"/>
    </source>
</evidence>
<organism evidence="1">
    <name type="scientific">Anopheles darlingi</name>
    <name type="common">Mosquito</name>
    <dbReference type="NCBI Taxonomy" id="43151"/>
    <lineage>
        <taxon>Eukaryota</taxon>
        <taxon>Metazoa</taxon>
        <taxon>Ecdysozoa</taxon>
        <taxon>Arthropoda</taxon>
        <taxon>Hexapoda</taxon>
        <taxon>Insecta</taxon>
        <taxon>Pterygota</taxon>
        <taxon>Neoptera</taxon>
        <taxon>Endopterygota</taxon>
        <taxon>Diptera</taxon>
        <taxon>Nematocera</taxon>
        <taxon>Culicoidea</taxon>
        <taxon>Culicidae</taxon>
        <taxon>Anophelinae</taxon>
        <taxon>Anopheles</taxon>
    </lineage>
</organism>
<accession>W5JE29</accession>
<reference evidence="1 3" key="1">
    <citation type="journal article" date="2010" name="BMC Genomics">
        <title>Combination of measures distinguishes pre-miRNAs from other stem-loops in the genome of the newly sequenced Anopheles darlingi.</title>
        <authorList>
            <person name="Mendes N.D."/>
            <person name="Freitas A.T."/>
            <person name="Vasconcelos A.T."/>
            <person name="Sagot M.F."/>
        </authorList>
    </citation>
    <scope>NUCLEOTIDE SEQUENCE</scope>
</reference>
<dbReference type="Proteomes" id="UP000000673">
    <property type="component" value="Unassembled WGS sequence"/>
</dbReference>
<gene>
    <name evidence="1" type="ORF">AND_006759</name>
</gene>
<keyword evidence="3" id="KW-1185">Reference proteome</keyword>
<evidence type="ECO:0000313" key="1">
    <source>
        <dbReference type="EMBL" id="ETN61598.1"/>
    </source>
</evidence>
<dbReference type="VEuPathDB" id="VectorBase:ADAC006759"/>
<protein>
    <submittedName>
        <fullName evidence="1 2">Uncharacterized protein</fullName>
    </submittedName>
</protein>
<reference evidence="1" key="3">
    <citation type="journal article" date="2013" name="Nucleic Acids Res.">
        <title>The genome of Anopheles darlingi, the main neotropical malaria vector.</title>
        <authorList>
            <person name="Marinotti O."/>
            <person name="Cerqueira G.C."/>
            <person name="de Almeida L.G."/>
            <person name="Ferro M.I."/>
            <person name="Loreto E.L."/>
            <person name="Zaha A."/>
            <person name="Teixeira S.M."/>
            <person name="Wespiser A.R."/>
            <person name="Almeida E Silva A."/>
            <person name="Schlindwein A.D."/>
            <person name="Pacheco A.C."/>
            <person name="Silva A.L."/>
            <person name="Graveley B.R."/>
            <person name="Walenz B.P."/>
            <person name="Lima Bde A."/>
            <person name="Ribeiro C.A."/>
            <person name="Nunes-Silva C.G."/>
            <person name="de Carvalho C.R."/>
            <person name="Soares C.M."/>
            <person name="de Menezes C.B."/>
            <person name="Matiolli C."/>
            <person name="Caffrey D."/>
            <person name="Araujo D.A."/>
            <person name="de Oliveira D.M."/>
            <person name="Golenbock D."/>
            <person name="Grisard E.C."/>
            <person name="Fantinatti-Garboggini F."/>
            <person name="de Carvalho F.M."/>
            <person name="Barcellos F.G."/>
            <person name="Prosdocimi F."/>
            <person name="May G."/>
            <person name="Azevedo Junior G.M."/>
            <person name="Guimaraes G.M."/>
            <person name="Goldman G.H."/>
            <person name="Padilha I.Q."/>
            <person name="Batista Jda S."/>
            <person name="Ferro J.A."/>
            <person name="Ribeiro J.M."/>
            <person name="Fietto J.L."/>
            <person name="Dabbas K.M."/>
            <person name="Cerdeira L."/>
            <person name="Agnez-Lima L.F."/>
            <person name="Brocchi M."/>
            <person name="de Carvalho M.O."/>
            <person name="Teixeira Mde M."/>
            <person name="Diniz Maia Mde M."/>
            <person name="Goldman M.H."/>
            <person name="Cruz Schneider M.P."/>
            <person name="Felipe M.S."/>
            <person name="Hungria M."/>
            <person name="Nicolas M.F."/>
            <person name="Pereira M."/>
            <person name="Montes M.A."/>
            <person name="Cantao M.E."/>
            <person name="Vincentz M."/>
            <person name="Rafael M.S."/>
            <person name="Silverman N."/>
            <person name="Stoco P.H."/>
            <person name="Souza R.C."/>
            <person name="Vicentini R."/>
            <person name="Gazzinelli R.T."/>
            <person name="Neves Rde O."/>
            <person name="Silva R."/>
            <person name="Astolfi-Filho S."/>
            <person name="Maciel T.E."/>
            <person name="Urmenyi T.P."/>
            <person name="Tadei W.P."/>
            <person name="Camargo E.P."/>
            <person name="de Vasconcelos A.T."/>
        </authorList>
    </citation>
    <scope>NUCLEOTIDE SEQUENCE</scope>
</reference>
<sequence length="74" mass="8301">MHPWIWTALLGVNGASHHRHPHKVAARHAQGSCHEFLDLTVGWSPAPPVAMRDHRRVALGSYGSWCNASTFHER</sequence>
<dbReference type="AlphaFoldDB" id="W5JE29"/>
<dbReference type="HOGENOM" id="CLU_2689823_0_0_1"/>
<reference evidence="1" key="2">
    <citation type="submission" date="2010-05" db="EMBL/GenBank/DDBJ databases">
        <authorList>
            <person name="Almeida L.G."/>
            <person name="Nicolas M.F."/>
            <person name="Souza R.C."/>
            <person name="Vasconcelos A.T.R."/>
        </authorList>
    </citation>
    <scope>NUCLEOTIDE SEQUENCE</scope>
</reference>
<dbReference type="EMBL" id="ADMH02001646">
    <property type="protein sequence ID" value="ETN61598.1"/>
    <property type="molecule type" value="Genomic_DNA"/>
</dbReference>
<proteinExistence type="predicted"/>
<dbReference type="EnsemblMetazoa" id="ADAC006759-RA">
    <property type="protein sequence ID" value="ADAC006759-PA"/>
    <property type="gene ID" value="ADAC006759"/>
</dbReference>
<name>W5JE29_ANODA</name>
<evidence type="ECO:0000313" key="3">
    <source>
        <dbReference type="Proteomes" id="UP000000673"/>
    </source>
</evidence>
<reference evidence="2" key="4">
    <citation type="submission" date="2015-06" db="UniProtKB">
        <authorList>
            <consortium name="EnsemblMetazoa"/>
        </authorList>
    </citation>
    <scope>IDENTIFICATION</scope>
</reference>